<evidence type="ECO:0000313" key="3">
    <source>
        <dbReference type="Proteomes" id="UP001565220"/>
    </source>
</evidence>
<evidence type="ECO:0000259" key="1">
    <source>
        <dbReference type="Pfam" id="PF26353"/>
    </source>
</evidence>
<protein>
    <recommendedName>
        <fullName evidence="1">YhfM-like domain-containing protein</fullName>
    </recommendedName>
</protein>
<dbReference type="Proteomes" id="UP001565220">
    <property type="component" value="Unassembled WGS sequence"/>
</dbReference>
<dbReference type="PROSITE" id="PS51257">
    <property type="entry name" value="PROKAR_LIPOPROTEIN"/>
    <property type="match status" value="1"/>
</dbReference>
<dbReference type="InterPro" id="IPR058780">
    <property type="entry name" value="YhfM-like_dom"/>
</dbReference>
<dbReference type="EMBL" id="JBGFFE010000002">
    <property type="protein sequence ID" value="MEY8762699.1"/>
    <property type="molecule type" value="Genomic_DNA"/>
</dbReference>
<evidence type="ECO:0000313" key="2">
    <source>
        <dbReference type="EMBL" id="MEY8762699.1"/>
    </source>
</evidence>
<reference evidence="2 3" key="1">
    <citation type="submission" date="2024-08" db="EMBL/GenBank/DDBJ databases">
        <title>Clostridium lapicellarii sp. nov., and Clostridium renhuaiense sp. nov., two species isolated from the mud in a fermentation cellar used for producing sauce-flavour Chinese liquors.</title>
        <authorList>
            <person name="Yang F."/>
            <person name="Wang H."/>
            <person name="Chen L.Q."/>
            <person name="Zhou N."/>
            <person name="Lu J.J."/>
            <person name="Pu X.X."/>
            <person name="Wan B."/>
            <person name="Wang L."/>
            <person name="Liu S.J."/>
        </authorList>
    </citation>
    <scope>NUCLEOTIDE SEQUENCE [LARGE SCALE GENOMIC DNA]</scope>
    <source>
        <strain evidence="2 3">MT-113</strain>
    </source>
</reference>
<keyword evidence="3" id="KW-1185">Reference proteome</keyword>
<dbReference type="RefSeq" id="WP_294182238.1">
    <property type="nucleotide sequence ID" value="NZ_JBGFFE010000002.1"/>
</dbReference>
<name>A0ABV4DTX2_9CLOT</name>
<proteinExistence type="predicted"/>
<accession>A0ABV4DTX2</accession>
<gene>
    <name evidence="2" type="ORF">AB8S09_03425</name>
</gene>
<feature type="domain" description="YhfM-like" evidence="1">
    <location>
        <begin position="49"/>
        <end position="151"/>
    </location>
</feature>
<dbReference type="Pfam" id="PF26353">
    <property type="entry name" value="YhfM"/>
    <property type="match status" value="1"/>
</dbReference>
<sequence length="281" mass="32676">MQHNTRRGLSVFLVLIILTVAVLSAGCDELDRLKVKTGLKNSDFEYIREERVDKIVIQNMRDQGFKFVVTDQNAIKDLYDILSSGKKVSKKSSLQPDYVFEIYEGNNKVHRFKYVAGLDKKDGGNLYSNNQIYIISKRIDSDIINNFWNIRMPPNNFKQVYYGSIMKALDEYFQGKNKNEKIGINFKDDIDGARFILSTEVEEFKSDLNDKYKNAGIGNNDKDKYDVWVTIKTEGYKSTLYKATITFWNRKDKSEKIYYAYDNYNGAGWDIEVYKNKPGSF</sequence>
<comment type="caution">
    <text evidence="2">The sequence shown here is derived from an EMBL/GenBank/DDBJ whole genome shotgun (WGS) entry which is preliminary data.</text>
</comment>
<organism evidence="2 3">
    <name type="scientific">Clostridium lapidicellarium</name>
    <dbReference type="NCBI Taxonomy" id="3240931"/>
    <lineage>
        <taxon>Bacteria</taxon>
        <taxon>Bacillati</taxon>
        <taxon>Bacillota</taxon>
        <taxon>Clostridia</taxon>
        <taxon>Eubacteriales</taxon>
        <taxon>Clostridiaceae</taxon>
        <taxon>Clostridium</taxon>
    </lineage>
</organism>